<dbReference type="EMBL" id="QFFI01000001">
    <property type="protein sequence ID" value="PWG65841.1"/>
    <property type="molecule type" value="Genomic_DNA"/>
</dbReference>
<accession>A0A2U2N9H9</accession>
<dbReference type="SUPFAM" id="SSF53335">
    <property type="entry name" value="S-adenosyl-L-methionine-dependent methyltransferases"/>
    <property type="match status" value="1"/>
</dbReference>
<comment type="caution">
    <text evidence="3">The sequence shown here is derived from an EMBL/GenBank/DDBJ whole genome shotgun (WGS) entry which is preliminary data.</text>
</comment>
<organism evidence="3 4">
    <name type="scientific">Sediminicurvatus halobius</name>
    <dbReference type="NCBI Taxonomy" id="2182432"/>
    <lineage>
        <taxon>Bacteria</taxon>
        <taxon>Pseudomonadati</taxon>
        <taxon>Pseudomonadota</taxon>
        <taxon>Gammaproteobacteria</taxon>
        <taxon>Chromatiales</taxon>
        <taxon>Ectothiorhodospiraceae</taxon>
        <taxon>Sediminicurvatus</taxon>
    </lineage>
</organism>
<dbReference type="Gene3D" id="3.40.50.150">
    <property type="entry name" value="Vaccinia Virus protein VP39"/>
    <property type="match status" value="1"/>
</dbReference>
<keyword evidence="1 3" id="KW-0808">Transferase</keyword>
<evidence type="ECO:0000259" key="2">
    <source>
        <dbReference type="Pfam" id="PF13649"/>
    </source>
</evidence>
<reference evidence="3 4" key="1">
    <citation type="submission" date="2018-05" db="EMBL/GenBank/DDBJ databases">
        <title>Spiribacter halobius sp. nov., a moderately halophilic bacterium isolated from marine solar saltern.</title>
        <authorList>
            <person name="Zheng W.-S."/>
            <person name="Lu D.-C."/>
            <person name="Du Z.-J."/>
        </authorList>
    </citation>
    <scope>NUCLEOTIDE SEQUENCE [LARGE SCALE GENOMIC DNA]</scope>
    <source>
        <strain evidence="3 4">E85</strain>
    </source>
</reference>
<dbReference type="GO" id="GO:0008168">
    <property type="term" value="F:methyltransferase activity"/>
    <property type="evidence" value="ECO:0007669"/>
    <property type="project" value="UniProtKB-KW"/>
</dbReference>
<dbReference type="AlphaFoldDB" id="A0A2U2N9H9"/>
<keyword evidence="4" id="KW-1185">Reference proteome</keyword>
<sequence>MSTAPSPRATAAVERYYRRHAGIYDLTRWSFLFGRRGIIEALPADLHPASILEVGCGTGVNLVRLGRRFPTARITGLDASARMLGRAARRLARLDVRPRLLHRPYLRPEGPSGGFDLILFSYALSMFNPGRDDALDHALEDLAPRGLVAVVDFEHSASPLFRRWMRLNHVRMEGDLRPALQQRFRPLLADSRPAYAGLWRYLMFLGGRP</sequence>
<feature type="domain" description="Methyltransferase" evidence="2">
    <location>
        <begin position="51"/>
        <end position="146"/>
    </location>
</feature>
<dbReference type="InterPro" id="IPR029063">
    <property type="entry name" value="SAM-dependent_MTases_sf"/>
</dbReference>
<protein>
    <submittedName>
        <fullName evidence="3">Class I SAM-dependent methyltransferase</fullName>
    </submittedName>
</protein>
<dbReference type="CDD" id="cd02440">
    <property type="entry name" value="AdoMet_MTases"/>
    <property type="match status" value="1"/>
</dbReference>
<dbReference type="InterPro" id="IPR041698">
    <property type="entry name" value="Methyltransf_25"/>
</dbReference>
<dbReference type="RefSeq" id="WP_109675261.1">
    <property type="nucleotide sequence ID" value="NZ_CP086615.1"/>
</dbReference>
<dbReference type="OrthoDB" id="9791837at2"/>
<proteinExistence type="predicted"/>
<evidence type="ECO:0000256" key="1">
    <source>
        <dbReference type="ARBA" id="ARBA00022679"/>
    </source>
</evidence>
<name>A0A2U2N9H9_9GAMM</name>
<dbReference type="Pfam" id="PF13649">
    <property type="entry name" value="Methyltransf_25"/>
    <property type="match status" value="1"/>
</dbReference>
<evidence type="ECO:0000313" key="3">
    <source>
        <dbReference type="EMBL" id="PWG65841.1"/>
    </source>
</evidence>
<keyword evidence="3" id="KW-0489">Methyltransferase</keyword>
<dbReference type="PANTHER" id="PTHR43861">
    <property type="entry name" value="TRANS-ACONITATE 2-METHYLTRANSFERASE-RELATED"/>
    <property type="match status" value="1"/>
</dbReference>
<evidence type="ECO:0000313" key="4">
    <source>
        <dbReference type="Proteomes" id="UP000245474"/>
    </source>
</evidence>
<gene>
    <name evidence="3" type="ORF">DEM34_00830</name>
</gene>
<dbReference type="Proteomes" id="UP000245474">
    <property type="component" value="Unassembled WGS sequence"/>
</dbReference>
<dbReference type="GO" id="GO:0032259">
    <property type="term" value="P:methylation"/>
    <property type="evidence" value="ECO:0007669"/>
    <property type="project" value="UniProtKB-KW"/>
</dbReference>